<name>A0A4R0RDP7_9APHY</name>
<protein>
    <recommendedName>
        <fullName evidence="2">F-box domain-containing protein</fullName>
    </recommendedName>
</protein>
<dbReference type="EMBL" id="RWJN01000573">
    <property type="protein sequence ID" value="TCD60584.1"/>
    <property type="molecule type" value="Genomic_DNA"/>
</dbReference>
<dbReference type="AlphaFoldDB" id="A0A4R0RDP7"/>
<dbReference type="SUPFAM" id="SSF81383">
    <property type="entry name" value="F-box domain"/>
    <property type="match status" value="1"/>
</dbReference>
<dbReference type="OrthoDB" id="2688364at2759"/>
<evidence type="ECO:0000313" key="4">
    <source>
        <dbReference type="Proteomes" id="UP000292702"/>
    </source>
</evidence>
<feature type="compositionally biased region" description="Polar residues" evidence="1">
    <location>
        <begin position="507"/>
        <end position="518"/>
    </location>
</feature>
<dbReference type="CDD" id="cd09917">
    <property type="entry name" value="F-box_SF"/>
    <property type="match status" value="1"/>
</dbReference>
<proteinExistence type="predicted"/>
<reference evidence="3 4" key="1">
    <citation type="submission" date="2018-11" db="EMBL/GenBank/DDBJ databases">
        <title>Genome assembly of Steccherinum ochraceum LE-BIN_3174, the white-rot fungus of the Steccherinaceae family (The Residual Polyporoid clade, Polyporales, Basidiomycota).</title>
        <authorList>
            <person name="Fedorova T.V."/>
            <person name="Glazunova O.A."/>
            <person name="Landesman E.O."/>
            <person name="Moiseenko K.V."/>
            <person name="Psurtseva N.V."/>
            <person name="Savinova O.S."/>
            <person name="Shakhova N.V."/>
            <person name="Tyazhelova T.V."/>
            <person name="Vasina D.V."/>
        </authorList>
    </citation>
    <scope>NUCLEOTIDE SEQUENCE [LARGE SCALE GENOMIC DNA]</scope>
    <source>
        <strain evidence="3 4">LE-BIN_3174</strain>
    </source>
</reference>
<feature type="domain" description="F-box" evidence="2">
    <location>
        <begin position="34"/>
        <end position="80"/>
    </location>
</feature>
<comment type="caution">
    <text evidence="3">The sequence shown here is derived from an EMBL/GenBank/DDBJ whole genome shotgun (WGS) entry which is preliminary data.</text>
</comment>
<dbReference type="InterPro" id="IPR036047">
    <property type="entry name" value="F-box-like_dom_sf"/>
</dbReference>
<accession>A0A4R0RDP7</accession>
<keyword evidence="4" id="KW-1185">Reference proteome</keyword>
<gene>
    <name evidence="3" type="ORF">EIP91_009842</name>
</gene>
<dbReference type="Pfam" id="PF00646">
    <property type="entry name" value="F-box"/>
    <property type="match status" value="1"/>
</dbReference>
<dbReference type="InterPro" id="IPR001810">
    <property type="entry name" value="F-box_dom"/>
</dbReference>
<feature type="region of interest" description="Disordered" evidence="1">
    <location>
        <begin position="490"/>
        <end position="518"/>
    </location>
</feature>
<evidence type="ECO:0000259" key="2">
    <source>
        <dbReference type="PROSITE" id="PS50181"/>
    </source>
</evidence>
<sequence>MPPARTMVLVKSPLKLSVKTTRSCSSCSCGNSNPFGFFTLPDDVLLLIIGFANVKEILTLRKTSKRLYSMTKLRWVWSNAMKRHIIDKGLPVPAADGIKQPSVSAVDLESRIVHAAKFHENWYSDRPTPRRTIIFRDGHLGSVSQVLFLPGRDGQYLVTVARKMITCWEVPLDGSDAYRLAEWRCEPELTIEKVVVNEDATSTATMACICGHSETMYAELNVLTLDTFHGRLMPRSVLRSTRNIAFPLHCMRGDWVAFGEPLLIWHMSTVNPIRTRNLTDETKVLAAKFIGDYLIVVRQSSVQVLGYNQIDGVGNPLIPGHSAGLAYLAKEAVIVSRQPADGASWPSEPVSVVMRCTDDGFDTIRQYDLPPNPKAQLPLKSASPLPDQYGYPCLFPLHYTRALGVAPSATNLMVGQNGKGMWMETRNVTTSRRTVYPARCLVGFDVTRNGARLACGAMEGESNDLRVSKNELYARRSDMSEILCKSQEQKERNARIIAQSPDLSLEASHTPNPDMPSQ</sequence>
<dbReference type="PROSITE" id="PS50181">
    <property type="entry name" value="FBOX"/>
    <property type="match status" value="1"/>
</dbReference>
<organism evidence="3 4">
    <name type="scientific">Steccherinum ochraceum</name>
    <dbReference type="NCBI Taxonomy" id="92696"/>
    <lineage>
        <taxon>Eukaryota</taxon>
        <taxon>Fungi</taxon>
        <taxon>Dikarya</taxon>
        <taxon>Basidiomycota</taxon>
        <taxon>Agaricomycotina</taxon>
        <taxon>Agaricomycetes</taxon>
        <taxon>Polyporales</taxon>
        <taxon>Steccherinaceae</taxon>
        <taxon>Steccherinum</taxon>
    </lineage>
</organism>
<evidence type="ECO:0000313" key="3">
    <source>
        <dbReference type="EMBL" id="TCD60584.1"/>
    </source>
</evidence>
<evidence type="ECO:0000256" key="1">
    <source>
        <dbReference type="SAM" id="MobiDB-lite"/>
    </source>
</evidence>
<dbReference type="Proteomes" id="UP000292702">
    <property type="component" value="Unassembled WGS sequence"/>
</dbReference>
<dbReference type="STRING" id="92696.A0A4R0RDP7"/>